<dbReference type="PANTHER" id="PTHR46814:SF1">
    <property type="entry name" value="EGALITARIAN, ISOFORM B"/>
    <property type="match status" value="1"/>
</dbReference>
<sequence length="207" mass="23754">MTQGHLLKLLCSNQVKKIAHDCRLDSGALYKHYNAVLSNVFDTQMAHILINVRNGSDSWWDPARASLKTLCFIYNVPLLASLKDSVKYSMTQNDSFWSERPLTDRMVNYAAADAAQLIPLYSKILPLLSESDRGLMCQLSKEQIYTMIDGDWVRSIQSFRKGKELHERLKQLPDLPLSKQQRKLLNRYRHLVSIPQAPPAQPTLRDI</sequence>
<dbReference type="InterPro" id="IPR036397">
    <property type="entry name" value="RNaseH_sf"/>
</dbReference>
<dbReference type="InterPro" id="IPR012337">
    <property type="entry name" value="RNaseH-like_sf"/>
</dbReference>
<dbReference type="Pfam" id="PF01612">
    <property type="entry name" value="DNA_pol_A_exo1"/>
    <property type="match status" value="1"/>
</dbReference>
<feature type="domain" description="3'-5' exonuclease" evidence="1">
    <location>
        <begin position="6"/>
        <end position="128"/>
    </location>
</feature>
<reference evidence="2" key="1">
    <citation type="submission" date="2021-01" db="EMBL/GenBank/DDBJ databases">
        <authorList>
            <person name="Li R."/>
            <person name="Bekaert M."/>
        </authorList>
    </citation>
    <scope>NUCLEOTIDE SEQUENCE</scope>
    <source>
        <strain evidence="2">Farmed</strain>
    </source>
</reference>
<dbReference type="GO" id="GO:0006139">
    <property type="term" value="P:nucleobase-containing compound metabolic process"/>
    <property type="evidence" value="ECO:0007669"/>
    <property type="project" value="InterPro"/>
</dbReference>
<dbReference type="GO" id="GO:0008408">
    <property type="term" value="F:3'-5' exonuclease activity"/>
    <property type="evidence" value="ECO:0007669"/>
    <property type="project" value="InterPro"/>
</dbReference>
<dbReference type="Proteomes" id="UP000597762">
    <property type="component" value="Unassembled WGS sequence"/>
</dbReference>
<dbReference type="PANTHER" id="PTHR46814">
    <property type="entry name" value="EGALITARIAN, ISOFORM B"/>
    <property type="match status" value="1"/>
</dbReference>
<dbReference type="AlphaFoldDB" id="A0A812CWN3"/>
<dbReference type="Gene3D" id="3.30.420.10">
    <property type="entry name" value="Ribonuclease H-like superfamily/Ribonuclease H"/>
    <property type="match status" value="1"/>
</dbReference>
<dbReference type="InterPro" id="IPR002562">
    <property type="entry name" value="3'-5'_exonuclease_dom"/>
</dbReference>
<protein>
    <submittedName>
        <fullName evidence="2">EXD1</fullName>
    </submittedName>
</protein>
<dbReference type="EMBL" id="CAHIKZ030002423">
    <property type="protein sequence ID" value="CAE1286701.1"/>
    <property type="molecule type" value="Genomic_DNA"/>
</dbReference>
<dbReference type="OrthoDB" id="368776at2759"/>
<evidence type="ECO:0000313" key="2">
    <source>
        <dbReference type="EMBL" id="CAE1286701.1"/>
    </source>
</evidence>
<dbReference type="GO" id="GO:0003676">
    <property type="term" value="F:nucleic acid binding"/>
    <property type="evidence" value="ECO:0007669"/>
    <property type="project" value="InterPro"/>
</dbReference>
<evidence type="ECO:0000259" key="1">
    <source>
        <dbReference type="Pfam" id="PF01612"/>
    </source>
</evidence>
<organism evidence="2 3">
    <name type="scientific">Acanthosepion pharaonis</name>
    <name type="common">Pharaoh cuttlefish</name>
    <name type="synonym">Sepia pharaonis</name>
    <dbReference type="NCBI Taxonomy" id="158019"/>
    <lineage>
        <taxon>Eukaryota</taxon>
        <taxon>Metazoa</taxon>
        <taxon>Spiralia</taxon>
        <taxon>Lophotrochozoa</taxon>
        <taxon>Mollusca</taxon>
        <taxon>Cephalopoda</taxon>
        <taxon>Coleoidea</taxon>
        <taxon>Decapodiformes</taxon>
        <taxon>Sepiida</taxon>
        <taxon>Sepiina</taxon>
        <taxon>Sepiidae</taxon>
        <taxon>Acanthosepion</taxon>
    </lineage>
</organism>
<name>A0A812CWN3_ACAPH</name>
<accession>A0A812CWN3</accession>
<dbReference type="SUPFAM" id="SSF53098">
    <property type="entry name" value="Ribonuclease H-like"/>
    <property type="match status" value="1"/>
</dbReference>
<keyword evidence="3" id="KW-1185">Reference proteome</keyword>
<gene>
    <name evidence="2" type="ORF">SPHA_46152</name>
</gene>
<proteinExistence type="predicted"/>
<comment type="caution">
    <text evidence="2">The sequence shown here is derived from an EMBL/GenBank/DDBJ whole genome shotgun (WGS) entry which is preliminary data.</text>
</comment>
<evidence type="ECO:0000313" key="3">
    <source>
        <dbReference type="Proteomes" id="UP000597762"/>
    </source>
</evidence>